<comment type="caution">
    <text evidence="2">The sequence shown here is derived from an EMBL/GenBank/DDBJ whole genome shotgun (WGS) entry which is preliminary data.</text>
</comment>
<proteinExistence type="predicted"/>
<organism evidence="2 3">
    <name type="scientific">Marinicauda algicola</name>
    <dbReference type="NCBI Taxonomy" id="2029849"/>
    <lineage>
        <taxon>Bacteria</taxon>
        <taxon>Pseudomonadati</taxon>
        <taxon>Pseudomonadota</taxon>
        <taxon>Alphaproteobacteria</taxon>
        <taxon>Maricaulales</taxon>
        <taxon>Maricaulaceae</taxon>
        <taxon>Marinicauda</taxon>
    </lineage>
</organism>
<dbReference type="Pfam" id="PF00583">
    <property type="entry name" value="Acetyltransf_1"/>
    <property type="match status" value="1"/>
</dbReference>
<dbReference type="Proteomes" id="UP000308054">
    <property type="component" value="Unassembled WGS sequence"/>
</dbReference>
<evidence type="ECO:0000313" key="3">
    <source>
        <dbReference type="Proteomes" id="UP000308054"/>
    </source>
</evidence>
<feature type="domain" description="N-acetyltransferase" evidence="1">
    <location>
        <begin position="17"/>
        <end position="203"/>
    </location>
</feature>
<keyword evidence="2" id="KW-0808">Transferase</keyword>
<dbReference type="AlphaFoldDB" id="A0A4S2H281"/>
<dbReference type="CDD" id="cd04301">
    <property type="entry name" value="NAT_SF"/>
    <property type="match status" value="1"/>
</dbReference>
<sequence>MEADPHSRFPMMGEVTFDIRPLALSDWPVLETLFGGNGACGGCWCMYWRVPSTGQYWQDHKGEPNRRAFEALVRTGAAMGMLAFAEGEPAGWLSLGWKEEFAYLQRSPRLSGDTGNTMSVTCFFIPAAWRGRGLATALLTRAIDHARRLGAGYLEGYPSIPRSNARIPPAFAHTGVPEMFEAAGFERWREAGGRAIYRVSLSQ</sequence>
<dbReference type="InterPro" id="IPR016181">
    <property type="entry name" value="Acyl_CoA_acyltransferase"/>
</dbReference>
<evidence type="ECO:0000313" key="2">
    <source>
        <dbReference type="EMBL" id="TGY89624.1"/>
    </source>
</evidence>
<keyword evidence="3" id="KW-1185">Reference proteome</keyword>
<dbReference type="InterPro" id="IPR000182">
    <property type="entry name" value="GNAT_dom"/>
</dbReference>
<reference evidence="2 3" key="1">
    <citation type="journal article" date="2017" name="Int. J. Syst. Evol. Microbiol.">
        <title>Marinicauda algicola sp. nov., isolated from a marine red alga Rhodosorus marinus.</title>
        <authorList>
            <person name="Jeong S.E."/>
            <person name="Jeon S.H."/>
            <person name="Chun B.H."/>
            <person name="Kim D.W."/>
            <person name="Jeon C.O."/>
        </authorList>
    </citation>
    <scope>NUCLEOTIDE SEQUENCE [LARGE SCALE GENOMIC DNA]</scope>
    <source>
        <strain evidence="2 3">JCM 31718</strain>
    </source>
</reference>
<dbReference type="Gene3D" id="3.40.630.30">
    <property type="match status" value="1"/>
</dbReference>
<dbReference type="GO" id="GO:0016747">
    <property type="term" value="F:acyltransferase activity, transferring groups other than amino-acyl groups"/>
    <property type="evidence" value="ECO:0007669"/>
    <property type="project" value="InterPro"/>
</dbReference>
<protein>
    <submittedName>
        <fullName evidence="2">GNAT family N-acetyltransferase</fullName>
    </submittedName>
</protein>
<evidence type="ECO:0000259" key="1">
    <source>
        <dbReference type="PROSITE" id="PS51186"/>
    </source>
</evidence>
<dbReference type="EMBL" id="SRXW01000001">
    <property type="protein sequence ID" value="TGY89624.1"/>
    <property type="molecule type" value="Genomic_DNA"/>
</dbReference>
<accession>A0A4S2H281</accession>
<dbReference type="PROSITE" id="PS51186">
    <property type="entry name" value="GNAT"/>
    <property type="match status" value="1"/>
</dbReference>
<dbReference type="SUPFAM" id="SSF55729">
    <property type="entry name" value="Acyl-CoA N-acyltransferases (Nat)"/>
    <property type="match status" value="1"/>
</dbReference>
<name>A0A4S2H281_9PROT</name>
<gene>
    <name evidence="2" type="ORF">E5163_00305</name>
</gene>